<name>A0A2J8SAR3_PONAB</name>
<dbReference type="EMBL" id="NDHI03003587">
    <property type="protein sequence ID" value="PNJ17830.1"/>
    <property type="molecule type" value="Genomic_DNA"/>
</dbReference>
<organism evidence="1">
    <name type="scientific">Pongo abelii</name>
    <name type="common">Sumatran orangutan</name>
    <name type="synonym">Pongo pygmaeus abelii</name>
    <dbReference type="NCBI Taxonomy" id="9601"/>
    <lineage>
        <taxon>Eukaryota</taxon>
        <taxon>Metazoa</taxon>
        <taxon>Chordata</taxon>
        <taxon>Craniata</taxon>
        <taxon>Vertebrata</taxon>
        <taxon>Euteleostomi</taxon>
        <taxon>Mammalia</taxon>
        <taxon>Eutheria</taxon>
        <taxon>Euarchontoglires</taxon>
        <taxon>Primates</taxon>
        <taxon>Haplorrhini</taxon>
        <taxon>Catarrhini</taxon>
        <taxon>Hominidae</taxon>
        <taxon>Pongo</taxon>
    </lineage>
</organism>
<accession>A0A2J8SAR3</accession>
<comment type="caution">
    <text evidence="1">The sequence shown here is derived from an EMBL/GenBank/DDBJ whole genome shotgun (WGS) entry which is preliminary data.</text>
</comment>
<dbReference type="AlphaFoldDB" id="A0A2J8SAR3"/>
<evidence type="ECO:0000313" key="1">
    <source>
        <dbReference type="EMBL" id="PNJ17830.1"/>
    </source>
</evidence>
<reference evidence="1" key="1">
    <citation type="submission" date="2017-12" db="EMBL/GenBank/DDBJ databases">
        <title>High-resolution comparative analysis of great ape genomes.</title>
        <authorList>
            <person name="Pollen A."/>
            <person name="Hastie A."/>
            <person name="Hormozdiari F."/>
            <person name="Dougherty M."/>
            <person name="Liu R."/>
            <person name="Chaisson M."/>
            <person name="Hoppe E."/>
            <person name="Hill C."/>
            <person name="Pang A."/>
            <person name="Hillier L."/>
            <person name="Baker C."/>
            <person name="Armstrong J."/>
            <person name="Shendure J."/>
            <person name="Paten B."/>
            <person name="Wilson R."/>
            <person name="Chao H."/>
            <person name="Schneider V."/>
            <person name="Ventura M."/>
            <person name="Kronenberg Z."/>
            <person name="Murali S."/>
            <person name="Gordon D."/>
            <person name="Cantsilieris S."/>
            <person name="Munson K."/>
            <person name="Nelson B."/>
            <person name="Raja A."/>
            <person name="Underwood J."/>
            <person name="Diekhans M."/>
            <person name="Fiddes I."/>
            <person name="Haussler D."/>
            <person name="Eichler E."/>
        </authorList>
    </citation>
    <scope>NUCLEOTIDE SEQUENCE [LARGE SCALE GENOMIC DNA]</scope>
    <source>
        <strain evidence="1">Susie</strain>
    </source>
</reference>
<sequence>MVGKMWPVLWTLCAEHLGNKSIHRRNLRLPYDLRIHNQGDRRCHLCGNSAGRSSGFAGKECHPTLHLPHFHLQSRGTYSMG</sequence>
<protein>
    <submittedName>
        <fullName evidence="1">GPA33 isoform 4</fullName>
    </submittedName>
</protein>
<proteinExistence type="predicted"/>
<gene>
    <name evidence="1" type="ORF">CR201_G0044560</name>
</gene>